<evidence type="ECO:0008006" key="3">
    <source>
        <dbReference type="Google" id="ProtNLM"/>
    </source>
</evidence>
<dbReference type="EMBL" id="VCQU01000007">
    <property type="protein sequence ID" value="NMN97248.1"/>
    <property type="molecule type" value="Genomic_DNA"/>
</dbReference>
<evidence type="ECO:0000313" key="2">
    <source>
        <dbReference type="Proteomes" id="UP000535543"/>
    </source>
</evidence>
<dbReference type="Pfam" id="PF11903">
    <property type="entry name" value="ParD_like"/>
    <property type="match status" value="1"/>
</dbReference>
<reference evidence="1 2" key="2">
    <citation type="submission" date="2020-06" db="EMBL/GenBank/DDBJ databases">
        <title>Antribacter stalactiti gen. nov., sp. nov., a new member of the family Nacardiaceae isolated from a cave.</title>
        <authorList>
            <person name="Kim I.S."/>
        </authorList>
    </citation>
    <scope>NUCLEOTIDE SEQUENCE [LARGE SCALE GENOMIC DNA]</scope>
    <source>
        <strain evidence="1 2">YC2-7</strain>
    </source>
</reference>
<dbReference type="InterPro" id="IPR021831">
    <property type="entry name" value="ParD-like"/>
</dbReference>
<keyword evidence="2" id="KW-1185">Reference proteome</keyword>
<evidence type="ECO:0000313" key="1">
    <source>
        <dbReference type="EMBL" id="NMN97248.1"/>
    </source>
</evidence>
<dbReference type="Proteomes" id="UP000535543">
    <property type="component" value="Unassembled WGS sequence"/>
</dbReference>
<proteinExistence type="predicted"/>
<comment type="caution">
    <text evidence="1">The sequence shown here is derived from an EMBL/GenBank/DDBJ whole genome shotgun (WGS) entry which is preliminary data.</text>
</comment>
<protein>
    <recommendedName>
        <fullName evidence="3">ParD-like antitoxin of type II toxin-antitoxin system</fullName>
    </recommendedName>
</protein>
<name>A0A848KHL7_9NOCA</name>
<dbReference type="RefSeq" id="WP_169589986.1">
    <property type="nucleotide sequence ID" value="NZ_VCQU01000007.1"/>
</dbReference>
<accession>A0A848KHL7</accession>
<sequence length="127" mass="13448">MAGVADKVTRLSADLIASAIAEGARESRSGRQQLEHWARVGREVSNQRKVARQRVEAALAGRLPLRALSAEEGVVFNAEVAAALEESLSTGNHVADRAARGLSSVVLDDEGRVVKHNPDGTIIVLSS</sequence>
<organism evidence="1 2">
    <name type="scientific">Antrihabitans stalactiti</name>
    <dbReference type="NCBI Taxonomy" id="2584121"/>
    <lineage>
        <taxon>Bacteria</taxon>
        <taxon>Bacillati</taxon>
        <taxon>Actinomycetota</taxon>
        <taxon>Actinomycetes</taxon>
        <taxon>Mycobacteriales</taxon>
        <taxon>Nocardiaceae</taxon>
        <taxon>Antrihabitans</taxon>
    </lineage>
</organism>
<reference evidence="1 2" key="1">
    <citation type="submission" date="2019-05" db="EMBL/GenBank/DDBJ databases">
        <authorList>
            <person name="Lee S.D."/>
        </authorList>
    </citation>
    <scope>NUCLEOTIDE SEQUENCE [LARGE SCALE GENOMIC DNA]</scope>
    <source>
        <strain evidence="1 2">YC2-7</strain>
    </source>
</reference>
<gene>
    <name evidence="1" type="ORF">FGL95_19610</name>
</gene>
<dbReference type="AlphaFoldDB" id="A0A848KHL7"/>